<dbReference type="AlphaFoldDB" id="A0A9N9G2N1"/>
<feature type="compositionally biased region" description="Polar residues" evidence="1">
    <location>
        <begin position="36"/>
        <end position="51"/>
    </location>
</feature>
<keyword evidence="3" id="KW-1185">Reference proteome</keyword>
<gene>
    <name evidence="2" type="ORF">CPELLU_LOCUS6063</name>
</gene>
<feature type="region of interest" description="Disordered" evidence="1">
    <location>
        <begin position="32"/>
        <end position="51"/>
    </location>
</feature>
<dbReference type="OrthoDB" id="2410582at2759"/>
<proteinExistence type="predicted"/>
<comment type="caution">
    <text evidence="2">The sequence shown here is derived from an EMBL/GenBank/DDBJ whole genome shotgun (WGS) entry which is preliminary data.</text>
</comment>
<evidence type="ECO:0000313" key="2">
    <source>
        <dbReference type="EMBL" id="CAG8580421.1"/>
    </source>
</evidence>
<evidence type="ECO:0000313" key="3">
    <source>
        <dbReference type="Proteomes" id="UP000789759"/>
    </source>
</evidence>
<dbReference type="EMBL" id="CAJVQA010003664">
    <property type="protein sequence ID" value="CAG8580421.1"/>
    <property type="molecule type" value="Genomic_DNA"/>
</dbReference>
<evidence type="ECO:0000256" key="1">
    <source>
        <dbReference type="SAM" id="MobiDB-lite"/>
    </source>
</evidence>
<protein>
    <submittedName>
        <fullName evidence="2">499_t:CDS:1</fullName>
    </submittedName>
</protein>
<accession>A0A9N9G2N1</accession>
<sequence length="273" mass="32065">MGNKKNTYYKNSALFTEIFFVSKISSPNDISDEESASTFSPKEDNNNSLQKITSRPFNPVWKHFTQLKSKRDILKYVENQELSSKRQEQLENGMCLAFVCMGISFNVAKNEIFHVWLQDLRPGFKIPSSKTLAERIFNKQIIQIYRKKRIRLAFEKVEALAKIHQYYTTYVKEEISYINHELTLEDMLAIANEIRELDDNNLDEGSGKDNNDNESEFKLLDEILDLEEIFDLNHEIFKENIQNNNIRLDSEHVAEEEPNYNYNIDNLVNKVFV</sequence>
<dbReference type="Proteomes" id="UP000789759">
    <property type="component" value="Unassembled WGS sequence"/>
</dbReference>
<reference evidence="2" key="1">
    <citation type="submission" date="2021-06" db="EMBL/GenBank/DDBJ databases">
        <authorList>
            <person name="Kallberg Y."/>
            <person name="Tangrot J."/>
            <person name="Rosling A."/>
        </authorList>
    </citation>
    <scope>NUCLEOTIDE SEQUENCE</scope>
    <source>
        <strain evidence="2">FL966</strain>
    </source>
</reference>
<organism evidence="2 3">
    <name type="scientific">Cetraspora pellucida</name>
    <dbReference type="NCBI Taxonomy" id="1433469"/>
    <lineage>
        <taxon>Eukaryota</taxon>
        <taxon>Fungi</taxon>
        <taxon>Fungi incertae sedis</taxon>
        <taxon>Mucoromycota</taxon>
        <taxon>Glomeromycotina</taxon>
        <taxon>Glomeromycetes</taxon>
        <taxon>Diversisporales</taxon>
        <taxon>Gigasporaceae</taxon>
        <taxon>Cetraspora</taxon>
    </lineage>
</organism>
<name>A0A9N9G2N1_9GLOM</name>